<evidence type="ECO:0000256" key="1">
    <source>
        <dbReference type="SAM" id="SignalP"/>
    </source>
</evidence>
<dbReference type="EMBL" id="JMQI01000083">
    <property type="protein sequence ID" value="KDN16142.1"/>
    <property type="molecule type" value="Genomic_DNA"/>
</dbReference>
<dbReference type="PROSITE" id="PS51257">
    <property type="entry name" value="PROKAR_LIPOPROTEIN"/>
    <property type="match status" value="1"/>
</dbReference>
<dbReference type="Proteomes" id="UP000027345">
    <property type="component" value="Unassembled WGS sequence"/>
</dbReference>
<evidence type="ECO:0008006" key="4">
    <source>
        <dbReference type="Google" id="ProtNLM"/>
    </source>
</evidence>
<proteinExistence type="predicted"/>
<dbReference type="OrthoDB" id="3693806at2"/>
<dbReference type="eggNOG" id="ENOG5030IN1">
    <property type="taxonomic scope" value="Bacteria"/>
</dbReference>
<evidence type="ECO:0000313" key="3">
    <source>
        <dbReference type="Proteomes" id="UP000027345"/>
    </source>
</evidence>
<keyword evidence="1" id="KW-0732">Signal</keyword>
<gene>
    <name evidence="2" type="ORF">DV20_42030</name>
</gene>
<accession>A0A066TRL0</accession>
<feature type="chain" id="PRO_5039630321" description="DUF4352 domain-containing protein" evidence="1">
    <location>
        <begin position="20"/>
        <end position="202"/>
    </location>
</feature>
<dbReference type="STRING" id="287986.DV20_42030"/>
<comment type="caution">
    <text evidence="2">The sequence shown here is derived from an EMBL/GenBank/DDBJ whole genome shotgun (WGS) entry which is preliminary data.</text>
</comment>
<reference evidence="2 3" key="1">
    <citation type="submission" date="2014-05" db="EMBL/GenBank/DDBJ databases">
        <title>Draft genome sequence of Amycolatopsis rifamycinica DSM 46095.</title>
        <authorList>
            <person name="Lal R."/>
            <person name="Saxena A."/>
            <person name="Kumari R."/>
            <person name="Mukherjee U."/>
            <person name="Singh P."/>
            <person name="Sangwan N."/>
            <person name="Mahato N.K."/>
        </authorList>
    </citation>
    <scope>NUCLEOTIDE SEQUENCE [LARGE SCALE GENOMIC DNA]</scope>
    <source>
        <strain evidence="2 3">DSM 46095</strain>
    </source>
</reference>
<evidence type="ECO:0000313" key="2">
    <source>
        <dbReference type="EMBL" id="KDN16142.1"/>
    </source>
</evidence>
<protein>
    <recommendedName>
        <fullName evidence="4">DUF4352 domain-containing protein</fullName>
    </recommendedName>
</protein>
<organism evidence="2 3">
    <name type="scientific">Amycolatopsis rifamycinica</name>
    <dbReference type="NCBI Taxonomy" id="287986"/>
    <lineage>
        <taxon>Bacteria</taxon>
        <taxon>Bacillati</taxon>
        <taxon>Actinomycetota</taxon>
        <taxon>Actinomycetes</taxon>
        <taxon>Pseudonocardiales</taxon>
        <taxon>Pseudonocardiaceae</taxon>
        <taxon>Amycolatopsis</taxon>
    </lineage>
</organism>
<dbReference type="AlphaFoldDB" id="A0A066TRL0"/>
<dbReference type="RefSeq" id="WP_043789192.1">
    <property type="nucleotide sequence ID" value="NZ_JMQI01000083.1"/>
</dbReference>
<keyword evidence="3" id="KW-1185">Reference proteome</keyword>
<sequence length="202" mass="20485">MIKRTIFLVVAAIAATGLAACGNEAAPASGMAPAAAPASVTSPASTAPASATPAYITKKVGERAGISNTDGSLAVEFWVTKIAVDPKCGPYASRQAGKHTLLLDVTVKTYTDLDADSGVGAFTVLPGLINPFAFSTTGADGVTNQAETDSCTNPKQLPPAYAPSRTYTGQVAISTATKSGTLQLTDSSGLFGPGAHGWEWSY</sequence>
<name>A0A066TRL0_9PSEU</name>
<feature type="signal peptide" evidence="1">
    <location>
        <begin position="1"/>
        <end position="19"/>
    </location>
</feature>